<sequence>RTKSLKPEINVRRLGNALDFFSLRHFPISTHPSKQCRERRVLLAGMSWLRTAVNKAVEAGGKNNLTRTVRNYADSVVLHAGNAVAEGAKIIQDRIGSRNLKSFKHTVKRLEEVSVSSRGVERIQLLRRWLVALKEIERLSAGYSECNEKDPEDHLTSDEPKDSPKKPTLVYYVDPDMGGEPKHFRDVFLYSQALEGITLSMILEAPNEEEVSLLMEIYGLCLTGGKEVHTAVLTSIQDLAEAFSGYEEEVLAKREELLQYAQGAIAGLKLNVDLVRIDAEACSIKENLEKMKAIQPGQDDEKSPKGKMNGAVEALAEALAQIQLCSKLETLLLKKKTYSYGDSLQLHAEKVDKLKVLSESLANSTSKAEKRISEHRSHKEAALHFRVAKANEVSQTEKELAVEIGELEKQRDELETELKKVNTSLTLARARLHNAREEREQFDEASNQILVHLKAKENELVRSIGSFRTEASVVDTWINFLESTRVLQSSNTKQKEEQANGELERCGDYFMNLVVNLLSSYKENLGPSIPHIRNLVENLGSSQGSEIPIGVDDDNSKVKDPRKKLEEEYLDIEAKFITTLSIVDTMKQQFYLQSEGIFRKDNEKVKELFDALDKMKEEFDSIKRPILEIETPTHRSNSPSSETPLKSPFSTSKHTAENIKHKQDEADRSRLELELDKLSTDDSQEDIGEWEFDALEKDIES</sequence>
<reference evidence="3" key="1">
    <citation type="journal article" date="2023" name="Science">
        <title>Elucidation of the pathway for biosynthesis of saponin adjuvants from the soapbark tree.</title>
        <authorList>
            <person name="Reed J."/>
            <person name="Orme A."/>
            <person name="El-Demerdash A."/>
            <person name="Owen C."/>
            <person name="Martin L.B.B."/>
            <person name="Misra R.C."/>
            <person name="Kikuchi S."/>
            <person name="Rejzek M."/>
            <person name="Martin A.C."/>
            <person name="Harkess A."/>
            <person name="Leebens-Mack J."/>
            <person name="Louveau T."/>
            <person name="Stephenson M.J."/>
            <person name="Osbourn A."/>
        </authorList>
    </citation>
    <scope>NUCLEOTIDE SEQUENCE</scope>
    <source>
        <strain evidence="3">S10</strain>
    </source>
</reference>
<feature type="region of interest" description="Disordered" evidence="2">
    <location>
        <begin position="629"/>
        <end position="701"/>
    </location>
</feature>
<dbReference type="EMBL" id="JARAOO010000004">
    <property type="protein sequence ID" value="KAJ7972492.1"/>
    <property type="molecule type" value="Genomic_DNA"/>
</dbReference>
<name>A0AAD7Q0C1_QUISA</name>
<evidence type="ECO:0000256" key="1">
    <source>
        <dbReference type="SAM" id="Coils"/>
    </source>
</evidence>
<dbReference type="KEGG" id="qsa:O6P43_010370"/>
<dbReference type="PANTHER" id="PTHR34121">
    <property type="entry name" value="MYOSIN-11"/>
    <property type="match status" value="1"/>
</dbReference>
<dbReference type="Proteomes" id="UP001163823">
    <property type="component" value="Chromosome 4"/>
</dbReference>
<evidence type="ECO:0000256" key="2">
    <source>
        <dbReference type="SAM" id="MobiDB-lite"/>
    </source>
</evidence>
<feature type="compositionally biased region" description="Acidic residues" evidence="2">
    <location>
        <begin position="682"/>
        <end position="693"/>
    </location>
</feature>
<gene>
    <name evidence="3" type="ORF">O6P43_010370</name>
</gene>
<feature type="compositionally biased region" description="Basic and acidic residues" evidence="2">
    <location>
        <begin position="654"/>
        <end position="680"/>
    </location>
</feature>
<feature type="compositionally biased region" description="Polar residues" evidence="2">
    <location>
        <begin position="634"/>
        <end position="653"/>
    </location>
</feature>
<dbReference type="AlphaFoldDB" id="A0AAD7Q0C1"/>
<keyword evidence="4" id="KW-1185">Reference proteome</keyword>
<dbReference type="PANTHER" id="PTHR34121:SF5">
    <property type="entry name" value="CENTROSOMAL PROTEIN OF 135 KDA-LIKE PROTEIN"/>
    <property type="match status" value="1"/>
</dbReference>
<feature type="region of interest" description="Disordered" evidence="2">
    <location>
        <begin position="145"/>
        <end position="167"/>
    </location>
</feature>
<evidence type="ECO:0000313" key="3">
    <source>
        <dbReference type="EMBL" id="KAJ7972492.1"/>
    </source>
</evidence>
<proteinExistence type="predicted"/>
<evidence type="ECO:0000313" key="4">
    <source>
        <dbReference type="Proteomes" id="UP001163823"/>
    </source>
</evidence>
<comment type="caution">
    <text evidence="3">The sequence shown here is derived from an EMBL/GenBank/DDBJ whole genome shotgun (WGS) entry which is preliminary data.</text>
</comment>
<accession>A0AAD7Q0C1</accession>
<protein>
    <submittedName>
        <fullName evidence="3">Coiled-coil domain-containing protein 18 isoform X2</fullName>
    </submittedName>
</protein>
<feature type="non-terminal residue" evidence="3">
    <location>
        <position position="1"/>
    </location>
</feature>
<feature type="coiled-coil region" evidence="1">
    <location>
        <begin position="390"/>
        <end position="445"/>
    </location>
</feature>
<feature type="compositionally biased region" description="Basic and acidic residues" evidence="2">
    <location>
        <begin position="146"/>
        <end position="165"/>
    </location>
</feature>
<organism evidence="3 4">
    <name type="scientific">Quillaja saponaria</name>
    <name type="common">Soap bark tree</name>
    <dbReference type="NCBI Taxonomy" id="32244"/>
    <lineage>
        <taxon>Eukaryota</taxon>
        <taxon>Viridiplantae</taxon>
        <taxon>Streptophyta</taxon>
        <taxon>Embryophyta</taxon>
        <taxon>Tracheophyta</taxon>
        <taxon>Spermatophyta</taxon>
        <taxon>Magnoliopsida</taxon>
        <taxon>eudicotyledons</taxon>
        <taxon>Gunneridae</taxon>
        <taxon>Pentapetalae</taxon>
        <taxon>rosids</taxon>
        <taxon>fabids</taxon>
        <taxon>Fabales</taxon>
        <taxon>Quillajaceae</taxon>
        <taxon>Quillaja</taxon>
    </lineage>
</organism>
<keyword evidence="1" id="KW-0175">Coiled coil</keyword>